<feature type="signal peptide" evidence="3">
    <location>
        <begin position="1"/>
        <end position="20"/>
    </location>
</feature>
<keyword evidence="5" id="KW-1185">Reference proteome</keyword>
<sequence length="730" mass="76083">GDRVLGRMLVALIRLGHVLSPELLEELEHYLAGRLAAQQHNLLAPFANVCRITGYMPSPSFLQSFMQRVEEVCPKFSPYEAAGVMGFLGFVRSCNDQGLGNKAAERVNETSGRLMQLLLDCTGSKGMMELASQRPSQAYEVAEFLLHAIGTFDLDLPFASSPERREAWSLAMQALTLGHVGEAGWGHTGKLLRLLAQARCAVQGQWLAEYYKNLDAAAPTLAPELLADAATGIIAAGYQPALVPALSTRLALVLEQRMGQLATCNPGTLVRLLGAVGDMGHVVRTEVLQAAEVVLARPLAAAPEVLREAREQLEAMKARMAAGSGKLEEQELEAVDAVVARATVAVDVLSEGSLTALCRALSLHAYRPGPRLMNAVLAAAAVLHSGTQQAHAGAQAGGWLALQPGWRRLECFTEVLLRLAAWGVQPEEEWLEGTAAALVLLAARPLQPGAAAAAEEYLLQMAGAFGAMARWAHVFSPAQLTALSRDLNRCLELFTRQGQTFDSRISAVIQSALLEAHGSGVLGGSERLQEAVQAAEAMHNMALTSDVGSTSSSTSGSSSSGGRHARRRGVGFGGADGGSGAGAAVTAASVVEVPKRTGGGRMASGWMSRGGGAGAGAGAGATSVVEAEEFGELQDLLEEALSGVHGEHGKQGQESDGASISVAAAAAAIRLAALEAKEQSSAAEVEAQSSVGSAARSGNGRGSSQPDAGVVELLEIFKELEVVEPQVIEP</sequence>
<evidence type="ECO:0000313" key="4">
    <source>
        <dbReference type="EMBL" id="GFR40950.1"/>
    </source>
</evidence>
<organism evidence="4 5">
    <name type="scientific">Astrephomene gubernaculifera</name>
    <dbReference type="NCBI Taxonomy" id="47775"/>
    <lineage>
        <taxon>Eukaryota</taxon>
        <taxon>Viridiplantae</taxon>
        <taxon>Chlorophyta</taxon>
        <taxon>core chlorophytes</taxon>
        <taxon>Chlorophyceae</taxon>
        <taxon>CS clade</taxon>
        <taxon>Chlamydomonadales</taxon>
        <taxon>Astrephomenaceae</taxon>
        <taxon>Astrephomene</taxon>
    </lineage>
</organism>
<dbReference type="Proteomes" id="UP001054857">
    <property type="component" value="Unassembled WGS sequence"/>
</dbReference>
<feature type="region of interest" description="Disordered" evidence="2">
    <location>
        <begin position="544"/>
        <end position="578"/>
    </location>
</feature>
<evidence type="ECO:0000256" key="2">
    <source>
        <dbReference type="SAM" id="MobiDB-lite"/>
    </source>
</evidence>
<proteinExistence type="predicted"/>
<name>A0AAD3DFP5_9CHLO</name>
<feature type="compositionally biased region" description="Low complexity" evidence="2">
    <location>
        <begin position="684"/>
        <end position="704"/>
    </location>
</feature>
<dbReference type="AlphaFoldDB" id="A0AAD3DFP5"/>
<gene>
    <name evidence="4" type="ORF">Agub_g1614</name>
</gene>
<keyword evidence="3" id="KW-0732">Signal</keyword>
<feature type="compositionally biased region" description="Low complexity" evidence="2">
    <location>
        <begin position="544"/>
        <end position="562"/>
    </location>
</feature>
<evidence type="ECO:0000313" key="5">
    <source>
        <dbReference type="Proteomes" id="UP001054857"/>
    </source>
</evidence>
<feature type="region of interest" description="Disordered" evidence="2">
    <location>
        <begin position="684"/>
        <end position="706"/>
    </location>
</feature>
<accession>A0AAD3DFP5</accession>
<feature type="non-terminal residue" evidence="4">
    <location>
        <position position="730"/>
    </location>
</feature>
<keyword evidence="1" id="KW-0175">Coiled coil</keyword>
<dbReference type="EMBL" id="BMAR01000001">
    <property type="protein sequence ID" value="GFR40950.1"/>
    <property type="molecule type" value="Genomic_DNA"/>
</dbReference>
<comment type="caution">
    <text evidence="4">The sequence shown here is derived from an EMBL/GenBank/DDBJ whole genome shotgun (WGS) entry which is preliminary data.</text>
</comment>
<evidence type="ECO:0000256" key="1">
    <source>
        <dbReference type="SAM" id="Coils"/>
    </source>
</evidence>
<feature type="coiled-coil region" evidence="1">
    <location>
        <begin position="306"/>
        <end position="333"/>
    </location>
</feature>
<reference evidence="4 5" key="1">
    <citation type="journal article" date="2021" name="Sci. Rep.">
        <title>Genome sequencing of the multicellular alga Astrephomene provides insights into convergent evolution of germ-soma differentiation.</title>
        <authorList>
            <person name="Yamashita S."/>
            <person name="Yamamoto K."/>
            <person name="Matsuzaki R."/>
            <person name="Suzuki S."/>
            <person name="Yamaguchi H."/>
            <person name="Hirooka S."/>
            <person name="Minakuchi Y."/>
            <person name="Miyagishima S."/>
            <person name="Kawachi M."/>
            <person name="Toyoda A."/>
            <person name="Nozaki H."/>
        </authorList>
    </citation>
    <scope>NUCLEOTIDE SEQUENCE [LARGE SCALE GENOMIC DNA]</scope>
    <source>
        <strain evidence="4 5">NIES-4017</strain>
    </source>
</reference>
<feature type="chain" id="PRO_5042227234" evidence="3">
    <location>
        <begin position="21"/>
        <end position="730"/>
    </location>
</feature>
<evidence type="ECO:0000256" key="3">
    <source>
        <dbReference type="SAM" id="SignalP"/>
    </source>
</evidence>
<protein>
    <submittedName>
        <fullName evidence="4">Uncharacterized protein</fullName>
    </submittedName>
</protein>